<feature type="compositionally biased region" description="Polar residues" evidence="3">
    <location>
        <begin position="398"/>
        <end position="409"/>
    </location>
</feature>
<dbReference type="PROSITE" id="PS50994">
    <property type="entry name" value="INTEGRASE"/>
    <property type="match status" value="2"/>
</dbReference>
<feature type="domain" description="Integrase catalytic" evidence="4">
    <location>
        <begin position="1101"/>
        <end position="1286"/>
    </location>
</feature>
<dbReference type="EMBL" id="BKCJ010000641">
    <property type="protein sequence ID" value="GEU34991.1"/>
    <property type="molecule type" value="Genomic_DNA"/>
</dbReference>
<dbReference type="InterPro" id="IPR001584">
    <property type="entry name" value="Integrase_cat-core"/>
</dbReference>
<dbReference type="GO" id="GO:0003676">
    <property type="term" value="F:nucleic acid binding"/>
    <property type="evidence" value="ECO:0007669"/>
    <property type="project" value="InterPro"/>
</dbReference>
<feature type="region of interest" description="Disordered" evidence="3">
    <location>
        <begin position="443"/>
        <end position="463"/>
    </location>
</feature>
<proteinExistence type="predicted"/>
<dbReference type="InterPro" id="IPR039537">
    <property type="entry name" value="Retrotran_Ty1/copia-like"/>
</dbReference>
<feature type="compositionally biased region" description="Basic and acidic residues" evidence="3">
    <location>
        <begin position="1269"/>
        <end position="1297"/>
    </location>
</feature>
<dbReference type="InterPro" id="IPR013103">
    <property type="entry name" value="RVT_2"/>
</dbReference>
<feature type="compositionally biased region" description="Basic and acidic residues" evidence="3">
    <location>
        <begin position="1705"/>
        <end position="1721"/>
    </location>
</feature>
<feature type="compositionally biased region" description="Polar residues" evidence="3">
    <location>
        <begin position="902"/>
        <end position="921"/>
    </location>
</feature>
<organism evidence="5">
    <name type="scientific">Tanacetum cinerariifolium</name>
    <name type="common">Dalmatian daisy</name>
    <name type="synonym">Chrysanthemum cinerariifolium</name>
    <dbReference type="NCBI Taxonomy" id="118510"/>
    <lineage>
        <taxon>Eukaryota</taxon>
        <taxon>Viridiplantae</taxon>
        <taxon>Streptophyta</taxon>
        <taxon>Embryophyta</taxon>
        <taxon>Tracheophyta</taxon>
        <taxon>Spermatophyta</taxon>
        <taxon>Magnoliopsida</taxon>
        <taxon>eudicotyledons</taxon>
        <taxon>Gunneridae</taxon>
        <taxon>Pentapetalae</taxon>
        <taxon>asterids</taxon>
        <taxon>campanulids</taxon>
        <taxon>Asterales</taxon>
        <taxon>Asteraceae</taxon>
        <taxon>Asteroideae</taxon>
        <taxon>Anthemideae</taxon>
        <taxon>Anthemidinae</taxon>
        <taxon>Tanacetum</taxon>
    </lineage>
</organism>
<gene>
    <name evidence="5" type="ORF">Tci_006969</name>
</gene>
<feature type="compositionally biased region" description="Basic and acidic residues" evidence="3">
    <location>
        <begin position="1248"/>
        <end position="1257"/>
    </location>
</feature>
<comment type="caution">
    <text evidence="5">The sequence shown here is derived from an EMBL/GenBank/DDBJ whole genome shotgun (WGS) entry which is preliminary data.</text>
</comment>
<dbReference type="Gene3D" id="3.30.420.10">
    <property type="entry name" value="Ribonuclease H-like superfamily/Ribonuclease H"/>
    <property type="match status" value="2"/>
</dbReference>
<accession>A0A6L2JDH3</accession>
<name>A0A6L2JDH3_TANCI</name>
<evidence type="ECO:0000256" key="3">
    <source>
        <dbReference type="SAM" id="MobiDB-lite"/>
    </source>
</evidence>
<evidence type="ECO:0000256" key="2">
    <source>
        <dbReference type="ARBA" id="ARBA00022801"/>
    </source>
</evidence>
<protein>
    <recommendedName>
        <fullName evidence="4">Integrase catalytic domain-containing protein</fullName>
    </recommendedName>
</protein>
<dbReference type="InterPro" id="IPR012337">
    <property type="entry name" value="RNaseH-like_sf"/>
</dbReference>
<evidence type="ECO:0000256" key="1">
    <source>
        <dbReference type="ARBA" id="ARBA00022723"/>
    </source>
</evidence>
<dbReference type="InterPro" id="IPR036397">
    <property type="entry name" value="RNaseH_sf"/>
</dbReference>
<reference evidence="5" key="1">
    <citation type="journal article" date="2019" name="Sci. Rep.">
        <title>Draft genome of Tanacetum cinerariifolium, the natural source of mosquito coil.</title>
        <authorList>
            <person name="Yamashiro T."/>
            <person name="Shiraishi A."/>
            <person name="Satake H."/>
            <person name="Nakayama K."/>
        </authorList>
    </citation>
    <scope>NUCLEOTIDE SEQUENCE</scope>
</reference>
<keyword evidence="1" id="KW-0479">Metal-binding</keyword>
<feature type="compositionally biased region" description="Basic and acidic residues" evidence="3">
    <location>
        <begin position="410"/>
        <end position="423"/>
    </location>
</feature>
<feature type="region of interest" description="Disordered" evidence="3">
    <location>
        <begin position="971"/>
        <end position="999"/>
    </location>
</feature>
<dbReference type="PANTHER" id="PTHR42648">
    <property type="entry name" value="TRANSPOSASE, PUTATIVE-RELATED"/>
    <property type="match status" value="1"/>
</dbReference>
<dbReference type="GO" id="GO:0046872">
    <property type="term" value="F:metal ion binding"/>
    <property type="evidence" value="ECO:0007669"/>
    <property type="project" value="UniProtKB-KW"/>
</dbReference>
<feature type="compositionally biased region" description="Basic and acidic residues" evidence="3">
    <location>
        <begin position="971"/>
        <end position="987"/>
    </location>
</feature>
<feature type="region of interest" description="Disordered" evidence="3">
    <location>
        <begin position="1248"/>
        <end position="1297"/>
    </location>
</feature>
<feature type="compositionally biased region" description="Low complexity" evidence="3">
    <location>
        <begin position="889"/>
        <end position="900"/>
    </location>
</feature>
<keyword evidence="2" id="KW-0378">Hydrolase</keyword>
<feature type="region of interest" description="Disordered" evidence="3">
    <location>
        <begin position="888"/>
        <end position="937"/>
    </location>
</feature>
<feature type="compositionally biased region" description="Basic and acidic residues" evidence="3">
    <location>
        <begin position="922"/>
        <end position="937"/>
    </location>
</feature>
<feature type="region of interest" description="Disordered" evidence="3">
    <location>
        <begin position="1705"/>
        <end position="1752"/>
    </location>
</feature>
<feature type="compositionally biased region" description="Basic and acidic residues" evidence="3">
    <location>
        <begin position="384"/>
        <end position="394"/>
    </location>
</feature>
<evidence type="ECO:0000313" key="5">
    <source>
        <dbReference type="EMBL" id="GEU34991.1"/>
    </source>
</evidence>
<feature type="domain" description="Integrase catalytic" evidence="4">
    <location>
        <begin position="303"/>
        <end position="418"/>
    </location>
</feature>
<feature type="region of interest" description="Disordered" evidence="3">
    <location>
        <begin position="384"/>
        <end position="423"/>
    </location>
</feature>
<dbReference type="GO" id="GO:0015074">
    <property type="term" value="P:DNA integration"/>
    <property type="evidence" value="ECO:0007669"/>
    <property type="project" value="InterPro"/>
</dbReference>
<evidence type="ECO:0000259" key="4">
    <source>
        <dbReference type="PROSITE" id="PS50994"/>
    </source>
</evidence>
<dbReference type="Pfam" id="PF07727">
    <property type="entry name" value="RVT_2"/>
    <property type="match status" value="2"/>
</dbReference>
<dbReference type="GO" id="GO:0016787">
    <property type="term" value="F:hydrolase activity"/>
    <property type="evidence" value="ECO:0007669"/>
    <property type="project" value="UniProtKB-KW"/>
</dbReference>
<dbReference type="PANTHER" id="PTHR42648:SF32">
    <property type="entry name" value="RIBONUCLEASE H-LIKE DOMAIN, GAG-PRE-INTEGRASE DOMAIN PROTEIN-RELATED"/>
    <property type="match status" value="1"/>
</dbReference>
<feature type="compositionally biased region" description="Polar residues" evidence="3">
    <location>
        <begin position="1743"/>
        <end position="1752"/>
    </location>
</feature>
<dbReference type="SUPFAM" id="SSF53098">
    <property type="entry name" value="Ribonuclease H-like"/>
    <property type="match status" value="2"/>
</dbReference>
<sequence length="1752" mass="198959">MPARMKSPYKKQSRIGLEATRNQRRCRRPFSIRIMKTLLHQVKKDWIKPKIDDVMFSFFSNQSNAPQLDNKDLVQIDTDDLKEIDLKWQVAMLTMRVKRFIKYTGRKLDLNGKETVGFDKTKVKCYNCHRKGHFAKEYKTGHGYDGQMNESDLNDIHVNKSEVLNSVFDSRESVEDDNQVNDRFKKGRITGPKEIRLVWDNTARVNHQNKLTHPHLKRNFVPAAVLTMSGQVTVNATKQITHRAATSDQRIFYSRGSRHMTGKKSYFTDYQEIDGGFVAFGGNANGGKITGKGIENQIGHKVKTIRCDNGTEFKNRIINEFCEMNGIRREFSVARTPQQNGVAKRKNKTLIEAARTMLADFKLPTTFGLEQLILLAMSKIRSKSSEDEVADNARNKSTKVPGNENGSQDPSKEGDKNDQEKDLRDQEEALRKQFKQEYERLVGQKEVANTNNTNKPNTVSSPVNAIRSYFTTIDPGREREQRNKFESVFRQDKDANGNSTYRMFTLVSVVRSSYINLGESIPVNVATLPNADLLTDPLMPDLEDTMIFRIMESLMLHQKEEENQSQGLLDLVNCLFSLTNRTQEGNSSLDRSKPDRGNVYRNKKDERGIVVRNKVRLVAQGYTQEEGIDYDEVFSQVVKIEAIRLFFAYASFMGFIVYQMEVKSVFLYGTIEEEVYVCQPPSFEDLHFPNKATAKVKNINKEAQMQVLVDKKKVIITEASIRRDLRLKDEGGVHCLSSEVIFEQLTLVGEGKELSGNVTPLFQSMMVQAPEDMGKGLELPIDPHHTPIVLNMEEAKTAQAKEIASLKKRVKKLEHKRNSRTLGLKRLRKVGSASRGRMNEEDMFGVNDLDGDEVVVDVEESVKAVKKEDELTQAQTLIAIKEAKPKPDTTTATTVTVAGTRPSETPSLKPRISSQKPSQAKDNGKGKMVEPERPLKTKDRIMMDAEVAKNLEAQMQAELEKKACNSELVKDGEKAAKGSEKAKEGSSKRAGSNLEQEYDKRQSVWIHPPDEEKAFKSRNLKIQKVNIKFSGGLSGIKDFMMILELLLLSQISAIDKTGQGYDGQMNESDLNDIHVNKSEVLNSVFDSRESVEDDNQVNDSRGSRHMTGKKSYFTDYQEIDGGFVAFGGNAKGDSVGIFFLATKDDTLEMLKNFIAGIENQIGHKVKTIRCDNETEFKNRIINEFCEMNGIRREFSVARTPQQNGVAKRKNRTIIEAARTMLADFKLPTTFGLEQLILLAMSKIRSKSSKDEVADNARNKSTKGPGNENRAQDSAKEDPESEREQRNKFKSMFRQDKDANGNGTYRMFTLVSVVGSSYVNLGESIPVNVATLPNSDLLTDPLMPDLEDTMIFRIMESLMVYRNKKYERGIAVRNKVRPVAQGYTQEEGIDYDEVFAHVVKIEAIRGVTVFLYGTIEEEVYVCQPPSFEDLHFPNKVYKVEKALYGLHYAPRAWYETLSTYLLENGFRRRIIDKTLFIKKDKGGLQVIQRDDRIFISQDKYLADILKKFDFSLVKIASIPIETNKALLNVKEAENVYVHLYRSMIRSSMYLTSSWPNIMFVVCACARFQVPPKVSHLYTVKRVFRCLKGQPKLGLWYPKDPPFDLGAFLDSDYVGASLDRKFIIGGCQFLVKRLISWQRKKQTVLPTQQLKQSIANDEIQVSVVGLTYYWRMNEEEMFGVNDLDGDEVVVDVEQSVKAVEKGELVKDGEKAGKGSEKAKEGNSKRAGSNLEQEYAKRQMLDVKNESANLRNAWK</sequence>
<feature type="compositionally biased region" description="Polar residues" evidence="3">
    <location>
        <begin position="447"/>
        <end position="463"/>
    </location>
</feature>
<feature type="compositionally biased region" description="Basic and acidic residues" evidence="3">
    <location>
        <begin position="1731"/>
        <end position="1742"/>
    </location>
</feature>